<dbReference type="Proteomes" id="UP000799640">
    <property type="component" value="Unassembled WGS sequence"/>
</dbReference>
<organism evidence="1 2">
    <name type="scientific">Trichodelitschia bisporula</name>
    <dbReference type="NCBI Taxonomy" id="703511"/>
    <lineage>
        <taxon>Eukaryota</taxon>
        <taxon>Fungi</taxon>
        <taxon>Dikarya</taxon>
        <taxon>Ascomycota</taxon>
        <taxon>Pezizomycotina</taxon>
        <taxon>Dothideomycetes</taxon>
        <taxon>Dothideomycetes incertae sedis</taxon>
        <taxon>Phaeotrichales</taxon>
        <taxon>Phaeotrichaceae</taxon>
        <taxon>Trichodelitschia</taxon>
    </lineage>
</organism>
<proteinExistence type="predicted"/>
<dbReference type="AlphaFoldDB" id="A0A6G1HPY4"/>
<evidence type="ECO:0000313" key="2">
    <source>
        <dbReference type="Proteomes" id="UP000799640"/>
    </source>
</evidence>
<keyword evidence="2" id="KW-1185">Reference proteome</keyword>
<name>A0A6G1HPY4_9PEZI</name>
<sequence>MNIFHPHSSTLFSPLLLLRRPDPILGDMRITASQASAFFLWLSALCLSPPQFPLSPTPSTPRLASLYSTTCHSHTAIAHGPLYRPRSLSHARHTLPHPQTSPNSKTRRRNAALTHLSGTAKSRRGRPLRFAPFTTKRLLYIYWAPTTPARLCGAMPITL</sequence>
<accession>A0A6G1HPY4</accession>
<dbReference type="EMBL" id="ML996701">
    <property type="protein sequence ID" value="KAF2398052.1"/>
    <property type="molecule type" value="Genomic_DNA"/>
</dbReference>
<evidence type="ECO:0000313" key="1">
    <source>
        <dbReference type="EMBL" id="KAF2398052.1"/>
    </source>
</evidence>
<reference evidence="1" key="1">
    <citation type="journal article" date="2020" name="Stud. Mycol.">
        <title>101 Dothideomycetes genomes: a test case for predicting lifestyles and emergence of pathogens.</title>
        <authorList>
            <person name="Haridas S."/>
            <person name="Albert R."/>
            <person name="Binder M."/>
            <person name="Bloem J."/>
            <person name="Labutti K."/>
            <person name="Salamov A."/>
            <person name="Andreopoulos B."/>
            <person name="Baker S."/>
            <person name="Barry K."/>
            <person name="Bills G."/>
            <person name="Bluhm B."/>
            <person name="Cannon C."/>
            <person name="Castanera R."/>
            <person name="Culley D."/>
            <person name="Daum C."/>
            <person name="Ezra D."/>
            <person name="Gonzalez J."/>
            <person name="Henrissat B."/>
            <person name="Kuo A."/>
            <person name="Liang C."/>
            <person name="Lipzen A."/>
            <person name="Lutzoni F."/>
            <person name="Magnuson J."/>
            <person name="Mondo S."/>
            <person name="Nolan M."/>
            <person name="Ohm R."/>
            <person name="Pangilinan J."/>
            <person name="Park H.-J."/>
            <person name="Ramirez L."/>
            <person name="Alfaro M."/>
            <person name="Sun H."/>
            <person name="Tritt A."/>
            <person name="Yoshinaga Y."/>
            <person name="Zwiers L.-H."/>
            <person name="Turgeon B."/>
            <person name="Goodwin S."/>
            <person name="Spatafora J."/>
            <person name="Crous P."/>
            <person name="Grigoriev I."/>
        </authorList>
    </citation>
    <scope>NUCLEOTIDE SEQUENCE</scope>
    <source>
        <strain evidence="1">CBS 262.69</strain>
    </source>
</reference>
<protein>
    <submittedName>
        <fullName evidence="1">Uncharacterized protein</fullName>
    </submittedName>
</protein>
<gene>
    <name evidence="1" type="ORF">EJ06DRAFT_120923</name>
</gene>